<evidence type="ECO:0000256" key="1">
    <source>
        <dbReference type="ARBA" id="ARBA00022884"/>
    </source>
</evidence>
<protein>
    <recommendedName>
        <fullName evidence="4">RRM domain-containing protein</fullName>
    </recommendedName>
</protein>
<evidence type="ECO:0000313" key="5">
    <source>
        <dbReference type="EMBL" id="CAD1844350.1"/>
    </source>
</evidence>
<feature type="domain" description="RRM" evidence="4">
    <location>
        <begin position="191"/>
        <end position="271"/>
    </location>
</feature>
<dbReference type="PANTHER" id="PTHR21245">
    <property type="entry name" value="HETEROGENEOUS NUCLEAR RIBONUCLEOPROTEIN"/>
    <property type="match status" value="1"/>
</dbReference>
<dbReference type="Pfam" id="PF00076">
    <property type="entry name" value="RRM_1"/>
    <property type="match status" value="3"/>
</dbReference>
<organism evidence="5">
    <name type="scientific">Ananas comosus var. bracteatus</name>
    <name type="common">red pineapple</name>
    <dbReference type="NCBI Taxonomy" id="296719"/>
    <lineage>
        <taxon>Eukaryota</taxon>
        <taxon>Viridiplantae</taxon>
        <taxon>Streptophyta</taxon>
        <taxon>Embryophyta</taxon>
        <taxon>Tracheophyta</taxon>
        <taxon>Spermatophyta</taxon>
        <taxon>Magnoliopsida</taxon>
        <taxon>Liliopsida</taxon>
        <taxon>Poales</taxon>
        <taxon>Bromeliaceae</taxon>
        <taxon>Bromelioideae</taxon>
        <taxon>Ananas</taxon>
    </lineage>
</organism>
<dbReference type="InterPro" id="IPR035979">
    <property type="entry name" value="RBD_domain_sf"/>
</dbReference>
<dbReference type="InterPro" id="IPR012677">
    <property type="entry name" value="Nucleotide-bd_a/b_plait_sf"/>
</dbReference>
<dbReference type="SMART" id="SM00360">
    <property type="entry name" value="RRM"/>
    <property type="match status" value="3"/>
</dbReference>
<dbReference type="AlphaFoldDB" id="A0A6V7QMC6"/>
<dbReference type="GO" id="GO:0003723">
    <property type="term" value="F:RNA binding"/>
    <property type="evidence" value="ECO:0007669"/>
    <property type="project" value="UniProtKB-UniRule"/>
</dbReference>
<proteinExistence type="predicted"/>
<feature type="compositionally biased region" description="Basic and acidic residues" evidence="3">
    <location>
        <begin position="357"/>
        <end position="378"/>
    </location>
</feature>
<feature type="region of interest" description="Disordered" evidence="3">
    <location>
        <begin position="322"/>
        <end position="389"/>
    </location>
</feature>
<dbReference type="CDD" id="cd00590">
    <property type="entry name" value="RRM_SF"/>
    <property type="match status" value="2"/>
</dbReference>
<dbReference type="PROSITE" id="PS50102">
    <property type="entry name" value="RRM"/>
    <property type="match status" value="3"/>
</dbReference>
<gene>
    <name evidence="5" type="ORF">CB5_LOCUS27561</name>
</gene>
<evidence type="ECO:0000259" key="4">
    <source>
        <dbReference type="PROSITE" id="PS50102"/>
    </source>
</evidence>
<reference evidence="5" key="1">
    <citation type="submission" date="2020-07" db="EMBL/GenBank/DDBJ databases">
        <authorList>
            <person name="Lin J."/>
        </authorList>
    </citation>
    <scope>NUCLEOTIDE SEQUENCE</scope>
</reference>
<feature type="domain" description="RRM" evidence="4">
    <location>
        <begin position="13"/>
        <end position="92"/>
    </location>
</feature>
<evidence type="ECO:0000256" key="2">
    <source>
        <dbReference type="PROSITE-ProRule" id="PRU00176"/>
    </source>
</evidence>
<evidence type="ECO:0000256" key="3">
    <source>
        <dbReference type="SAM" id="MobiDB-lite"/>
    </source>
</evidence>
<name>A0A6V7QMC6_ANACO</name>
<accession>A0A6V7QMC6</accession>
<keyword evidence="1 2" id="KW-0694">RNA-binding</keyword>
<sequence>MHEQRLERKKKEVDIFIGGLAKDAVEDDILKVFGAFGEIQSVRIVKSQTTQKSKGFAFIRYATAEAAKKALTELKDGTEVKGKRVGISASQDNDTLYLGNICKSWSKDQVVETLKGFGVEGVEHLLLPDDPNNEGKSKGFAFLEFSSHSDAMAAFQRLRKPDAVLGCDRSAKVSFAQTPINPSEELLLQVKTVYIENVPASWDEGTIKRFCEQYGKIEKVQVFRKNHTGKKKEFAFVEFASRESALVCVEGINNSQIGEGDVKVSANLAKPLNKGRLAKQGIRGGFKIRKYGEATNKTGSPKKVNNKKSKAVLIKENAYPKKFGNKPSSFQSKGTKRKNGPPMARPIIIRDKKHGRRGSDNFKERPLKKSRGNHDFRPRPSKGFGNQRVGYAGHPTVHPTVHTPRYATNATSYSGYGHAGASGSNLHHSDLEPHAGYLPARNIPTNYGYEQRRPSTYISHQRGGAAFAGAPTVTQTSYPGYTNYAGYQAGYAYPPPNGAYPGSSGPYPPRRAYY</sequence>
<dbReference type="InterPro" id="IPR000504">
    <property type="entry name" value="RRM_dom"/>
</dbReference>
<feature type="domain" description="RRM" evidence="4">
    <location>
        <begin position="94"/>
        <end position="178"/>
    </location>
</feature>
<dbReference type="Gene3D" id="3.30.70.330">
    <property type="match status" value="3"/>
</dbReference>
<dbReference type="EMBL" id="LR862137">
    <property type="protein sequence ID" value="CAD1844350.1"/>
    <property type="molecule type" value="Genomic_DNA"/>
</dbReference>
<dbReference type="SUPFAM" id="SSF54928">
    <property type="entry name" value="RNA-binding domain, RBD"/>
    <property type="match status" value="2"/>
</dbReference>